<proteinExistence type="predicted"/>
<feature type="transmembrane region" description="Helical" evidence="1">
    <location>
        <begin position="49"/>
        <end position="70"/>
    </location>
</feature>
<protein>
    <submittedName>
        <fullName evidence="2">Uncharacterized protein</fullName>
    </submittedName>
</protein>
<dbReference type="EMBL" id="OX458932">
    <property type="protein sequence ID" value="CAI9085746.1"/>
    <property type="molecule type" value="Genomic_DNA"/>
</dbReference>
<sequence>MSFVFRNPHEVNPPERERDGLYGVQRIRLPAFLRTIWEWREDLAVVNSWLLLFCLLQAIAIIFLGIALYLKIHEPTRMIVDLPGYVIWPKTEIFKLNENMIFSFIHEVGKALYEVSPGSYSLSTVADRVSPKVAAAFKEVYVPLAMNGGNGERIVWNLREVRKYNSPKLPSYLIVAGKCDRARYKIQNGMPDVTSESVVILFYISEGPNTPMNPLGLRLEGVEEFQGAEAEKIWSYTVPIVSSPEILKKEPILPSKTRGPKK</sequence>
<evidence type="ECO:0000256" key="1">
    <source>
        <dbReference type="SAM" id="Phobius"/>
    </source>
</evidence>
<dbReference type="Proteomes" id="UP001161497">
    <property type="component" value="Chromosome"/>
</dbReference>
<organism evidence="2 3">
    <name type="scientific">Candidatus Methylacidiphilum fumarolicum</name>
    <dbReference type="NCBI Taxonomy" id="591154"/>
    <lineage>
        <taxon>Bacteria</taxon>
        <taxon>Pseudomonadati</taxon>
        <taxon>Verrucomicrobiota</taxon>
        <taxon>Methylacidiphilae</taxon>
        <taxon>Methylacidiphilales</taxon>
        <taxon>Methylacidiphilaceae</taxon>
        <taxon>Methylacidiphilum (ex Ratnadevi et al. 2023)</taxon>
    </lineage>
</organism>
<keyword evidence="1" id="KW-0472">Membrane</keyword>
<accession>A0ABN8XER2</accession>
<evidence type="ECO:0000313" key="3">
    <source>
        <dbReference type="Proteomes" id="UP001161497"/>
    </source>
</evidence>
<keyword evidence="1" id="KW-0812">Transmembrane</keyword>
<name>A0ABN8XER2_9BACT</name>
<reference evidence="2" key="1">
    <citation type="submission" date="2023-03" db="EMBL/GenBank/DDBJ databases">
        <authorList>
            <person name="Cremers G."/>
            <person name="Picone N."/>
        </authorList>
    </citation>
    <scope>NUCLEOTIDE SEQUENCE</scope>
    <source>
        <strain evidence="2">Sample_alias</strain>
    </source>
</reference>
<keyword evidence="3" id="KW-1185">Reference proteome</keyword>
<evidence type="ECO:0000313" key="2">
    <source>
        <dbReference type="EMBL" id="CAI9085746.1"/>
    </source>
</evidence>
<gene>
    <name evidence="2" type="ORF">MFUM_1398</name>
</gene>
<dbReference type="RefSeq" id="WP_009061441.1">
    <property type="nucleotide sequence ID" value="NZ_JAHXRZ010000011.1"/>
</dbReference>
<keyword evidence="1" id="KW-1133">Transmembrane helix</keyword>